<evidence type="ECO:0000256" key="1">
    <source>
        <dbReference type="ARBA" id="ARBA00001947"/>
    </source>
</evidence>
<dbReference type="InterPro" id="IPR050134">
    <property type="entry name" value="NAD-dep_sirtuin_deacylases"/>
</dbReference>
<evidence type="ECO:0000256" key="3">
    <source>
        <dbReference type="ARBA" id="ARBA00006924"/>
    </source>
</evidence>
<dbReference type="Gene3D" id="3.30.1600.10">
    <property type="entry name" value="SIR2/SIRT2 'Small Domain"/>
    <property type="match status" value="1"/>
</dbReference>
<comment type="cofactor">
    <cofactor evidence="1">
        <name>Zn(2+)</name>
        <dbReference type="ChEBI" id="CHEBI:29105"/>
    </cofactor>
</comment>
<evidence type="ECO:0000259" key="10">
    <source>
        <dbReference type="PROSITE" id="PS50305"/>
    </source>
</evidence>
<keyword evidence="12" id="KW-1185">Reference proteome</keyword>
<dbReference type="GO" id="GO:0005739">
    <property type="term" value="C:mitochondrion"/>
    <property type="evidence" value="ECO:0007669"/>
    <property type="project" value="UniProtKB-SubCell"/>
</dbReference>
<comment type="similarity">
    <text evidence="3">Belongs to the sirtuin family. Class I subfamily.</text>
</comment>
<dbReference type="PROSITE" id="PS50305">
    <property type="entry name" value="SIRTUIN"/>
    <property type="match status" value="1"/>
</dbReference>
<keyword evidence="7" id="KW-0520">NAD</keyword>
<dbReference type="Gene3D" id="3.40.50.1220">
    <property type="entry name" value="TPP-binding domain"/>
    <property type="match status" value="1"/>
</dbReference>
<evidence type="ECO:0000256" key="6">
    <source>
        <dbReference type="ARBA" id="ARBA00022833"/>
    </source>
</evidence>
<dbReference type="PANTHER" id="PTHR11085">
    <property type="entry name" value="NAD-DEPENDENT PROTEIN DEACYLASE SIRTUIN-5, MITOCHONDRIAL-RELATED"/>
    <property type="match status" value="1"/>
</dbReference>
<dbReference type="SUPFAM" id="SSF52467">
    <property type="entry name" value="DHS-like NAD/FAD-binding domain"/>
    <property type="match status" value="1"/>
</dbReference>
<evidence type="ECO:0000313" key="12">
    <source>
        <dbReference type="Proteomes" id="UP001216638"/>
    </source>
</evidence>
<organism evidence="11 12">
    <name type="scientific">Malassezia brasiliensis</name>
    <dbReference type="NCBI Taxonomy" id="1821822"/>
    <lineage>
        <taxon>Eukaryota</taxon>
        <taxon>Fungi</taxon>
        <taxon>Dikarya</taxon>
        <taxon>Basidiomycota</taxon>
        <taxon>Ustilaginomycotina</taxon>
        <taxon>Malasseziomycetes</taxon>
        <taxon>Malasseziales</taxon>
        <taxon>Malasseziaceae</taxon>
        <taxon>Malassezia</taxon>
    </lineage>
</organism>
<accession>A0AAF0DS34</accession>
<keyword evidence="5 8" id="KW-0479">Metal-binding</keyword>
<proteinExistence type="inferred from homology"/>
<dbReference type="AlphaFoldDB" id="A0AAF0DS34"/>
<dbReference type="Proteomes" id="UP001216638">
    <property type="component" value="Chromosome 1"/>
</dbReference>
<feature type="region of interest" description="Disordered" evidence="9">
    <location>
        <begin position="173"/>
        <end position="202"/>
    </location>
</feature>
<feature type="binding site" evidence="8">
    <location>
        <position position="156"/>
    </location>
    <ligand>
        <name>Zn(2+)</name>
        <dbReference type="ChEBI" id="CHEBI:29105"/>
    </ligand>
</feature>
<keyword evidence="6 8" id="KW-0862">Zinc</keyword>
<dbReference type="InterPro" id="IPR026590">
    <property type="entry name" value="Ssirtuin_cat_dom"/>
</dbReference>
<feature type="binding site" evidence="8">
    <location>
        <position position="101"/>
    </location>
    <ligand>
        <name>Zn(2+)</name>
        <dbReference type="ChEBI" id="CHEBI:29105"/>
    </ligand>
</feature>
<feature type="binding site" evidence="8">
    <location>
        <position position="60"/>
    </location>
    <ligand>
        <name>Zn(2+)</name>
        <dbReference type="ChEBI" id="CHEBI:29105"/>
    </ligand>
</feature>
<dbReference type="GO" id="GO:0070403">
    <property type="term" value="F:NAD+ binding"/>
    <property type="evidence" value="ECO:0007669"/>
    <property type="project" value="InterPro"/>
</dbReference>
<evidence type="ECO:0000256" key="7">
    <source>
        <dbReference type="ARBA" id="ARBA00023027"/>
    </source>
</evidence>
<feature type="binding site" evidence="8">
    <location>
        <position position="57"/>
    </location>
    <ligand>
        <name>Zn(2+)</name>
        <dbReference type="ChEBI" id="CHEBI:29105"/>
    </ligand>
</feature>
<dbReference type="InterPro" id="IPR029035">
    <property type="entry name" value="DHS-like_NAD/FAD-binding_dom"/>
</dbReference>
<dbReference type="GO" id="GO:0005634">
    <property type="term" value="C:nucleus"/>
    <property type="evidence" value="ECO:0007669"/>
    <property type="project" value="TreeGrafter"/>
</dbReference>
<dbReference type="EMBL" id="CP119951">
    <property type="protein sequence ID" value="WFC94418.1"/>
    <property type="molecule type" value="Genomic_DNA"/>
</dbReference>
<dbReference type="PANTHER" id="PTHR11085:SF6">
    <property type="entry name" value="NAD-DEPENDENT PROTEIN DEACETYLASE SIRTUIN-2"/>
    <property type="match status" value="1"/>
</dbReference>
<keyword evidence="4" id="KW-0808">Transferase</keyword>
<gene>
    <name evidence="11" type="primary">HST2</name>
    <name evidence="11" type="ORF">MBRA1_001048</name>
</gene>
<protein>
    <submittedName>
        <fullName evidence="11">Sir2 histone deacetylase Hst2</fullName>
    </submittedName>
</protein>
<dbReference type="GO" id="GO:0017136">
    <property type="term" value="F:histone deacetylase activity, NAD-dependent"/>
    <property type="evidence" value="ECO:0007669"/>
    <property type="project" value="TreeGrafter"/>
</dbReference>
<dbReference type="Pfam" id="PF02146">
    <property type="entry name" value="SIR2"/>
    <property type="match status" value="1"/>
</dbReference>
<evidence type="ECO:0000256" key="5">
    <source>
        <dbReference type="ARBA" id="ARBA00022723"/>
    </source>
</evidence>
<evidence type="ECO:0000313" key="11">
    <source>
        <dbReference type="EMBL" id="WFC94418.1"/>
    </source>
</evidence>
<dbReference type="InterPro" id="IPR003000">
    <property type="entry name" value="Sirtuin"/>
</dbReference>
<evidence type="ECO:0000256" key="2">
    <source>
        <dbReference type="ARBA" id="ARBA00004173"/>
    </source>
</evidence>
<reference evidence="11" key="1">
    <citation type="submission" date="2023-03" db="EMBL/GenBank/DDBJ databases">
        <title>Mating type loci evolution in Malassezia.</title>
        <authorList>
            <person name="Coelho M.A."/>
        </authorList>
    </citation>
    <scope>NUCLEOTIDE SEQUENCE</scope>
    <source>
        <strain evidence="11">CBS 14135</strain>
    </source>
</reference>
<evidence type="ECO:0000256" key="4">
    <source>
        <dbReference type="ARBA" id="ARBA00022679"/>
    </source>
</evidence>
<feature type="active site" description="Proton acceptor" evidence="8">
    <location>
        <position position="49"/>
    </location>
</feature>
<feature type="domain" description="Deacetylase sirtuin-type" evidence="10">
    <location>
        <begin position="1"/>
        <end position="225"/>
    </location>
</feature>
<comment type="subcellular location">
    <subcellularLocation>
        <location evidence="2">Mitochondrion</location>
    </subcellularLocation>
</comment>
<dbReference type="GO" id="GO:0046872">
    <property type="term" value="F:metal ion binding"/>
    <property type="evidence" value="ECO:0007669"/>
    <property type="project" value="UniProtKB-KW"/>
</dbReference>
<evidence type="ECO:0000256" key="9">
    <source>
        <dbReference type="SAM" id="MobiDB-lite"/>
    </source>
</evidence>
<dbReference type="InterPro" id="IPR026591">
    <property type="entry name" value="Sirtuin_cat_small_dom_sf"/>
</dbReference>
<evidence type="ECO:0000256" key="8">
    <source>
        <dbReference type="PROSITE-ProRule" id="PRU00236"/>
    </source>
</evidence>
<name>A0AAF0DS34_9BASI</name>
<sequence length="225" mass="24537">MGMVASKKPSVSPVVEAQLEELAKLLTNAKVDTLELLGGLSPDMLVEAHGSFAKARCIECKTEVDDDWLKEKVMSGSVARCEQPKCQKKDQVPSIKPDIVCTYLFNLDRVGESRSGGFLSRLDPFGGGGFDFSEDSRDVFCQGKVDDTIRVLAQKCGWEEELDSLYNEFHVQSNSESADQESAKDSTSPSTGDLDKSTSDATDALAEQLKATKLDVRTDAKSEKL</sequence>